<evidence type="ECO:0000313" key="1">
    <source>
        <dbReference type="EMBL" id="MBA9075936.1"/>
    </source>
</evidence>
<dbReference type="Proteomes" id="UP000563094">
    <property type="component" value="Unassembled WGS sequence"/>
</dbReference>
<dbReference type="AlphaFoldDB" id="A0A839GLS7"/>
<accession>A0A839GLS7</accession>
<keyword evidence="2" id="KW-1185">Reference proteome</keyword>
<dbReference type="EMBL" id="JACJIQ010000002">
    <property type="protein sequence ID" value="MBA9075936.1"/>
    <property type="molecule type" value="Genomic_DNA"/>
</dbReference>
<comment type="caution">
    <text evidence="1">The sequence shown here is derived from an EMBL/GenBank/DDBJ whole genome shotgun (WGS) entry which is preliminary data.</text>
</comment>
<dbReference type="Pfam" id="PF11751">
    <property type="entry name" value="PorP_SprF"/>
    <property type="match status" value="1"/>
</dbReference>
<dbReference type="InterPro" id="IPR019861">
    <property type="entry name" value="PorP/SprF_Bacteroidetes"/>
</dbReference>
<sequence>MSDYSVTAGHSSQWTGTNSGYSTQVLSGEYRFSENRNAVGLTFASDRSPAGGFTKLQAGALYAYHTKLRQHLDLSVGLQAAYGSLSPSSRLVFEDQLAPDGSITSPTAERNSFERASYGTVAAGFLLFTRQFWVGTSAQHLNSPALGESSDNTIPPVFQAHTGYRFYVKQYFVRNFFKEVSFIPTFSYTQQRAFKRVDATFYGIVTPVTIGLGYSMLPGEKNLPAASTISGLAGVSHKGFKIGYSYRHPLSASPVALGPTHEISLSFEKVDYLKIFKRSGTDKNYNRIACPAF</sequence>
<reference evidence="1 2" key="1">
    <citation type="submission" date="2020-08" db="EMBL/GenBank/DDBJ databases">
        <title>Genomic Encyclopedia of Type Strains, Phase IV (KMG-IV): sequencing the most valuable type-strain genomes for metagenomic binning, comparative biology and taxonomic classification.</title>
        <authorList>
            <person name="Goeker M."/>
        </authorList>
    </citation>
    <scope>NUCLEOTIDE SEQUENCE [LARGE SCALE GENOMIC DNA]</scope>
    <source>
        <strain evidence="1 2">DSM 29854</strain>
    </source>
</reference>
<protein>
    <submittedName>
        <fullName evidence="1">Type IX secretion system PorP/SprF family membrane protein</fullName>
    </submittedName>
</protein>
<gene>
    <name evidence="1" type="ORF">FHS90_000638</name>
</gene>
<proteinExistence type="predicted"/>
<dbReference type="NCBIfam" id="TIGR03519">
    <property type="entry name" value="T9SS_PorP_fam"/>
    <property type="match status" value="1"/>
</dbReference>
<name>A0A839GLS7_9BACT</name>
<organism evidence="1 2">
    <name type="scientific">Rufibacter quisquiliarum</name>
    <dbReference type="NCBI Taxonomy" id="1549639"/>
    <lineage>
        <taxon>Bacteria</taxon>
        <taxon>Pseudomonadati</taxon>
        <taxon>Bacteroidota</taxon>
        <taxon>Cytophagia</taxon>
        <taxon>Cytophagales</taxon>
        <taxon>Hymenobacteraceae</taxon>
        <taxon>Rufibacter</taxon>
    </lineage>
</organism>
<evidence type="ECO:0000313" key="2">
    <source>
        <dbReference type="Proteomes" id="UP000563094"/>
    </source>
</evidence>